<dbReference type="STRING" id="1262914.BN533_01469"/>
<dbReference type="InterPro" id="IPR036291">
    <property type="entry name" value="NAD(P)-bd_dom_sf"/>
</dbReference>
<name>R6I884_9FIRM</name>
<dbReference type="eggNOG" id="COG1028">
    <property type="taxonomic scope" value="Bacteria"/>
</dbReference>
<dbReference type="RefSeq" id="WP_021718369.1">
    <property type="nucleotide sequence ID" value="NZ_CAKVRS010000001.1"/>
</dbReference>
<evidence type="ECO:0000256" key="1">
    <source>
        <dbReference type="ARBA" id="ARBA00006484"/>
    </source>
</evidence>
<dbReference type="PANTHER" id="PTHR44252:SF3">
    <property type="entry name" value="D-ERYTHRULOSE REDUCTASE-RELATED"/>
    <property type="match status" value="1"/>
</dbReference>
<dbReference type="PRINTS" id="PR00081">
    <property type="entry name" value="GDHRDH"/>
</dbReference>
<dbReference type="EMBL" id="CBDS010000087">
    <property type="protein sequence ID" value="CDB46413.1"/>
    <property type="molecule type" value="Genomic_DNA"/>
</dbReference>
<comment type="subunit">
    <text evidence="2">Homotetramer.</text>
</comment>
<comment type="similarity">
    <text evidence="1">Belongs to the short-chain dehydrogenases/reductases (SDR) family.</text>
</comment>
<sequence>MEYLNFNGKKYLIFGASSGIGKQVAFQLSQLGARLVLVGRNEEKLQETLEMLDGDGHNILICDVSDFSAAQNAVKTAVSMDNIKLDGCVFSAGIYAMLPLGAVTEEKINKIFATNIVSMMAIAKAFSSKRISNNGASFVSVSSRAAHLPDKSQGVYGASKAAINSYTVAAAKEISNRLIRFNAVCPEAVDTEMGAGFKDNTTQEAMQKIYPLGMLEAEDVADTIIFLLSDMSKKITGQSIWLSAGNDGGSIDGHIL</sequence>
<evidence type="ECO:0000313" key="4">
    <source>
        <dbReference type="EMBL" id="CDB46413.1"/>
    </source>
</evidence>
<dbReference type="InterPro" id="IPR051737">
    <property type="entry name" value="L-xylulose/Carbonyl_redctase"/>
</dbReference>
<dbReference type="Gene3D" id="3.40.50.720">
    <property type="entry name" value="NAD(P)-binding Rossmann-like Domain"/>
    <property type="match status" value="1"/>
</dbReference>
<dbReference type="GO" id="GO:0005997">
    <property type="term" value="P:xylulose metabolic process"/>
    <property type="evidence" value="ECO:0007669"/>
    <property type="project" value="TreeGrafter"/>
</dbReference>
<dbReference type="PROSITE" id="PS00061">
    <property type="entry name" value="ADH_SHORT"/>
    <property type="match status" value="1"/>
</dbReference>
<dbReference type="GO" id="GO:0050038">
    <property type="term" value="F:L-xylulose reductase (NADPH) activity"/>
    <property type="evidence" value="ECO:0007669"/>
    <property type="project" value="TreeGrafter"/>
</dbReference>
<dbReference type="GO" id="GO:0006006">
    <property type="term" value="P:glucose metabolic process"/>
    <property type="evidence" value="ECO:0007669"/>
    <property type="project" value="TreeGrafter"/>
</dbReference>
<organism evidence="4">
    <name type="scientific">Phascolarctobacterium faecium</name>
    <dbReference type="NCBI Taxonomy" id="33025"/>
    <lineage>
        <taxon>Bacteria</taxon>
        <taxon>Bacillati</taxon>
        <taxon>Bacillota</taxon>
        <taxon>Negativicutes</taxon>
        <taxon>Acidaminococcales</taxon>
        <taxon>Acidaminococcaceae</taxon>
        <taxon>Phascolarctobacterium</taxon>
    </lineage>
</organism>
<protein>
    <submittedName>
        <fullName evidence="4">Short-chain dehydrogenase/reductase SDR</fullName>
    </submittedName>
</protein>
<proteinExistence type="inferred from homology"/>
<dbReference type="GO" id="GO:0004090">
    <property type="term" value="F:carbonyl reductase (NADPH) activity"/>
    <property type="evidence" value="ECO:0007669"/>
    <property type="project" value="TreeGrafter"/>
</dbReference>
<gene>
    <name evidence="4" type="ORF">BN533_01469</name>
</gene>
<dbReference type="Pfam" id="PF13561">
    <property type="entry name" value="adh_short_C2"/>
    <property type="match status" value="1"/>
</dbReference>
<dbReference type="SUPFAM" id="SSF51735">
    <property type="entry name" value="NAD(P)-binding Rossmann-fold domains"/>
    <property type="match status" value="1"/>
</dbReference>
<dbReference type="InterPro" id="IPR020904">
    <property type="entry name" value="Sc_DH/Rdtase_CS"/>
</dbReference>
<evidence type="ECO:0000256" key="2">
    <source>
        <dbReference type="ARBA" id="ARBA00011881"/>
    </source>
</evidence>
<evidence type="ECO:0000256" key="3">
    <source>
        <dbReference type="ARBA" id="ARBA00022857"/>
    </source>
</evidence>
<dbReference type="PANTHER" id="PTHR44252">
    <property type="entry name" value="D-ERYTHRULOSE REDUCTASE"/>
    <property type="match status" value="1"/>
</dbReference>
<dbReference type="AlphaFoldDB" id="R6I884"/>
<comment type="caution">
    <text evidence="4">The sequence shown here is derived from an EMBL/GenBank/DDBJ whole genome shotgun (WGS) entry which is preliminary data.</text>
</comment>
<dbReference type="InterPro" id="IPR002347">
    <property type="entry name" value="SDR_fam"/>
</dbReference>
<dbReference type="HOGENOM" id="CLU_010194_1_0_9"/>
<dbReference type="CDD" id="cd05233">
    <property type="entry name" value="SDR_c"/>
    <property type="match status" value="1"/>
</dbReference>
<reference evidence="4" key="1">
    <citation type="submission" date="2012-11" db="EMBL/GenBank/DDBJ databases">
        <title>Dependencies among metagenomic species, viruses, plasmids and units of genetic variation.</title>
        <authorList>
            <person name="Nielsen H.B."/>
            <person name="Almeida M."/>
            <person name="Juncker A.S."/>
            <person name="Rasmussen S."/>
            <person name="Li J."/>
            <person name="Sunagawa S."/>
            <person name="Plichta D."/>
            <person name="Gautier L."/>
            <person name="Le Chatelier E."/>
            <person name="Peletier E."/>
            <person name="Bonde I."/>
            <person name="Nielsen T."/>
            <person name="Manichanh C."/>
            <person name="Arumugam M."/>
            <person name="Batto J."/>
            <person name="Santos M.B.Q.D."/>
            <person name="Blom N."/>
            <person name="Borruel N."/>
            <person name="Burgdorf K.S."/>
            <person name="Boumezbeur F."/>
            <person name="Casellas F."/>
            <person name="Dore J."/>
            <person name="Guarner F."/>
            <person name="Hansen T."/>
            <person name="Hildebrand F."/>
            <person name="Kaas R.S."/>
            <person name="Kennedy S."/>
            <person name="Kristiansen K."/>
            <person name="Kultima J.R."/>
            <person name="Leonard P."/>
            <person name="Levenez F."/>
            <person name="Lund O."/>
            <person name="Moumen B."/>
            <person name="Le Paslier D."/>
            <person name="Pons N."/>
            <person name="Pedersen O."/>
            <person name="Prifti E."/>
            <person name="Qin J."/>
            <person name="Raes J."/>
            <person name="Tap J."/>
            <person name="Tims S."/>
            <person name="Ussery D.W."/>
            <person name="Yamada T."/>
            <person name="MetaHit consortium"/>
            <person name="Renault P."/>
            <person name="Sicheritz-Ponten T."/>
            <person name="Bork P."/>
            <person name="Wang J."/>
            <person name="Brunak S."/>
            <person name="Ehrlich S.D."/>
        </authorList>
    </citation>
    <scope>NUCLEOTIDE SEQUENCE [LARGE SCALE GENOMIC DNA]</scope>
</reference>
<accession>R6I884</accession>
<keyword evidence="3" id="KW-0521">NADP</keyword>